<evidence type="ECO:0000256" key="6">
    <source>
        <dbReference type="ARBA" id="ARBA00022782"/>
    </source>
</evidence>
<evidence type="ECO:0000256" key="7">
    <source>
        <dbReference type="ARBA" id="ARBA00023125"/>
    </source>
</evidence>
<keyword evidence="6" id="KW-0221">Differentiation</keyword>
<dbReference type="PANTHER" id="PTHR21358:SF4">
    <property type="entry name" value="PROTEIN MAELSTROM HOMOLOG"/>
    <property type="match status" value="1"/>
</dbReference>
<reference evidence="14 15" key="1">
    <citation type="submission" date="2024-05" db="EMBL/GenBank/DDBJ databases">
        <title>Genetic variation in Jamaican populations of the coffee berry borer (Hypothenemus hampei).</title>
        <authorList>
            <person name="Errbii M."/>
            <person name="Myrie A."/>
        </authorList>
    </citation>
    <scope>NUCLEOTIDE SEQUENCE [LARGE SCALE GENOMIC DNA]</scope>
    <source>
        <strain evidence="14">JA-Hopewell-2020-01-JO</strain>
        <tissue evidence="14">Whole body</tissue>
    </source>
</reference>
<dbReference type="GO" id="GO:0005737">
    <property type="term" value="C:cytoplasm"/>
    <property type="evidence" value="ECO:0007669"/>
    <property type="project" value="UniProtKB-SubCell"/>
</dbReference>
<keyword evidence="5" id="KW-0963">Cytoplasm</keyword>
<evidence type="ECO:0000256" key="9">
    <source>
        <dbReference type="ARBA" id="ARBA00023242"/>
    </source>
</evidence>
<feature type="region of interest" description="Disordered" evidence="11">
    <location>
        <begin position="341"/>
        <end position="364"/>
    </location>
</feature>
<keyword evidence="10" id="KW-0469">Meiosis</keyword>
<dbReference type="Pfam" id="PF13017">
    <property type="entry name" value="Maelstrom"/>
    <property type="match status" value="1"/>
</dbReference>
<evidence type="ECO:0008006" key="16">
    <source>
        <dbReference type="Google" id="ProtNLM"/>
    </source>
</evidence>
<dbReference type="AlphaFoldDB" id="A0ABD1F075"/>
<feature type="compositionally biased region" description="Low complexity" evidence="11">
    <location>
        <begin position="345"/>
        <end position="358"/>
    </location>
</feature>
<evidence type="ECO:0000313" key="14">
    <source>
        <dbReference type="EMBL" id="KAL1506680.1"/>
    </source>
</evidence>
<dbReference type="Pfam" id="PF09011">
    <property type="entry name" value="HMG_box_2"/>
    <property type="match status" value="1"/>
</dbReference>
<evidence type="ECO:0000256" key="10">
    <source>
        <dbReference type="ARBA" id="ARBA00023254"/>
    </source>
</evidence>
<dbReference type="GO" id="GO:0051321">
    <property type="term" value="P:meiotic cell cycle"/>
    <property type="evidence" value="ECO:0007669"/>
    <property type="project" value="UniProtKB-KW"/>
</dbReference>
<feature type="compositionally biased region" description="Low complexity" evidence="11">
    <location>
        <begin position="399"/>
        <end position="413"/>
    </location>
</feature>
<name>A0ABD1F075_HYPHA</name>
<dbReference type="InterPro" id="IPR024970">
    <property type="entry name" value="Maelstrom"/>
</dbReference>
<evidence type="ECO:0000259" key="12">
    <source>
        <dbReference type="Pfam" id="PF09011"/>
    </source>
</evidence>
<dbReference type="GO" id="GO:0031047">
    <property type="term" value="P:regulatory ncRNA-mediated gene silencing"/>
    <property type="evidence" value="ECO:0007669"/>
    <property type="project" value="UniProtKB-KW"/>
</dbReference>
<proteinExistence type="inferred from homology"/>
<organism evidence="14 15">
    <name type="scientific">Hypothenemus hampei</name>
    <name type="common">Coffee berry borer</name>
    <dbReference type="NCBI Taxonomy" id="57062"/>
    <lineage>
        <taxon>Eukaryota</taxon>
        <taxon>Metazoa</taxon>
        <taxon>Ecdysozoa</taxon>
        <taxon>Arthropoda</taxon>
        <taxon>Hexapoda</taxon>
        <taxon>Insecta</taxon>
        <taxon>Pterygota</taxon>
        <taxon>Neoptera</taxon>
        <taxon>Endopterygota</taxon>
        <taxon>Coleoptera</taxon>
        <taxon>Polyphaga</taxon>
        <taxon>Cucujiformia</taxon>
        <taxon>Curculionidae</taxon>
        <taxon>Scolytinae</taxon>
        <taxon>Hypothenemus</taxon>
    </lineage>
</organism>
<evidence type="ECO:0000256" key="3">
    <source>
        <dbReference type="ARBA" id="ARBA00007057"/>
    </source>
</evidence>
<dbReference type="InterPro" id="IPR036910">
    <property type="entry name" value="HMG_box_dom_sf"/>
</dbReference>
<keyword evidence="7" id="KW-0238">DNA-binding</keyword>
<dbReference type="GO" id="GO:0005634">
    <property type="term" value="C:nucleus"/>
    <property type="evidence" value="ECO:0007669"/>
    <property type="project" value="UniProtKB-SubCell"/>
</dbReference>
<feature type="domain" description="Maelstrom" evidence="13">
    <location>
        <begin position="126"/>
        <end position="334"/>
    </location>
</feature>
<evidence type="ECO:0000313" key="15">
    <source>
        <dbReference type="Proteomes" id="UP001566132"/>
    </source>
</evidence>
<dbReference type="SUPFAM" id="SSF47095">
    <property type="entry name" value="HMG-box"/>
    <property type="match status" value="1"/>
</dbReference>
<comment type="similarity">
    <text evidence="3">Belongs to the maelstrom family.</text>
</comment>
<dbReference type="PANTHER" id="PTHR21358">
    <property type="entry name" value="PROTEIN MAELSTROM HOMOLOG"/>
    <property type="match status" value="1"/>
</dbReference>
<keyword evidence="8" id="KW-0943">RNA-mediated gene silencing</keyword>
<dbReference type="InterPro" id="IPR039259">
    <property type="entry name" value="Protein_maelstrom"/>
</dbReference>
<evidence type="ECO:0000256" key="11">
    <source>
        <dbReference type="SAM" id="MobiDB-lite"/>
    </source>
</evidence>
<evidence type="ECO:0000256" key="8">
    <source>
        <dbReference type="ARBA" id="ARBA00023158"/>
    </source>
</evidence>
<keyword evidence="4" id="KW-0217">Developmental protein</keyword>
<keyword evidence="9" id="KW-0539">Nucleus</keyword>
<sequence length="494" mass="56815">MAPKKQAKPNGFVLFTQEFMKQQGRKFNSLKDAMEKSGPIWARMSKEKRQPFEDQAKQLRGHRSILTSEGIDVEYLTQQERLKNQARDRERHEVKDLLTMAYRKNELDSKTFFVIHINIFVYHSSTNRYWPAEIAALGFTLKDGVLQNNVFHQMVKSGALPMGYKFEAKQHSDETHLIKIPFDDEPDDNMSEVYFKFKKFLEDRKPSDVKNMPILFADKKYVKVIQTILDTWSSEYDDKQDLFRVFNLQEFFYFLKNTIAGDQVWSSFTFSDRELEKDIYAYVPDIACEYHLPSSSTLYCSQSIVMRYAYTICDNCCGDLNIEYINGQHVPLTSSIPDNASSYQSIDGSRSSQAGSSSKMTFDENDSDIWDRQSVSSYNSISTNMDDNFPRLGSHRPSSRVSTYSSTSSVKSYAGATTEKRNLRSVENTLASLSMDSDPNAKDKGIRTWIDNSTSSKRRPEYKMDSDDADFPPIGRGALRKPITKRPGSTENKF</sequence>
<comment type="subcellular location">
    <subcellularLocation>
        <location evidence="2">Cytoplasm</location>
    </subcellularLocation>
    <subcellularLocation>
        <location evidence="1">Nucleus</location>
    </subcellularLocation>
</comment>
<feature type="region of interest" description="Disordered" evidence="11">
    <location>
        <begin position="431"/>
        <end position="494"/>
    </location>
</feature>
<evidence type="ECO:0000256" key="4">
    <source>
        <dbReference type="ARBA" id="ARBA00022473"/>
    </source>
</evidence>
<feature type="domain" description="HMG box" evidence="12">
    <location>
        <begin position="3"/>
        <end position="60"/>
    </location>
</feature>
<dbReference type="GO" id="GO:0003677">
    <property type="term" value="F:DNA binding"/>
    <property type="evidence" value="ECO:0007669"/>
    <property type="project" value="UniProtKB-KW"/>
</dbReference>
<evidence type="ECO:0000259" key="13">
    <source>
        <dbReference type="Pfam" id="PF13017"/>
    </source>
</evidence>
<dbReference type="GO" id="GO:0030154">
    <property type="term" value="P:cell differentiation"/>
    <property type="evidence" value="ECO:0007669"/>
    <property type="project" value="UniProtKB-KW"/>
</dbReference>
<comment type="caution">
    <text evidence="14">The sequence shown here is derived from an EMBL/GenBank/DDBJ whole genome shotgun (WGS) entry which is preliminary data.</text>
</comment>
<dbReference type="EMBL" id="JBDJPC010000004">
    <property type="protein sequence ID" value="KAL1506680.1"/>
    <property type="molecule type" value="Genomic_DNA"/>
</dbReference>
<dbReference type="Gene3D" id="1.10.30.10">
    <property type="entry name" value="High mobility group box domain"/>
    <property type="match status" value="1"/>
</dbReference>
<evidence type="ECO:0000256" key="2">
    <source>
        <dbReference type="ARBA" id="ARBA00004496"/>
    </source>
</evidence>
<evidence type="ECO:0000256" key="5">
    <source>
        <dbReference type="ARBA" id="ARBA00022490"/>
    </source>
</evidence>
<gene>
    <name evidence="14" type="ORF">ABEB36_006001</name>
</gene>
<feature type="region of interest" description="Disordered" evidence="11">
    <location>
        <begin position="381"/>
        <end position="419"/>
    </location>
</feature>
<dbReference type="Proteomes" id="UP001566132">
    <property type="component" value="Unassembled WGS sequence"/>
</dbReference>
<keyword evidence="15" id="KW-1185">Reference proteome</keyword>
<protein>
    <recommendedName>
        <fullName evidence="16">HMG box domain-containing protein</fullName>
    </recommendedName>
</protein>
<accession>A0ABD1F075</accession>
<evidence type="ECO:0000256" key="1">
    <source>
        <dbReference type="ARBA" id="ARBA00004123"/>
    </source>
</evidence>
<dbReference type="InterPro" id="IPR009071">
    <property type="entry name" value="HMG_box_dom"/>
</dbReference>